<feature type="region of interest" description="Disordered" evidence="1">
    <location>
        <begin position="1"/>
        <end position="27"/>
    </location>
</feature>
<protein>
    <submittedName>
        <fullName evidence="2">Uncharacterized protein</fullName>
    </submittedName>
</protein>
<sequence>MSPSPPSPPSSPPPLPPSSPTRTSTLHSSLPKLHMSIRSLPGLSSIPPSTLLASMSLHAPPSGSIDKPTFLKIINDLRTPLPTKIEHTFTTDKSSLSLFQALCLYFRYGVDIEADESLEFIELCTGQPIGILEVLEGNYKSLEELKSDAQVGKDIGSLFT</sequence>
<name>A0A9W7CKM7_9STRA</name>
<evidence type="ECO:0000313" key="2">
    <source>
        <dbReference type="EMBL" id="GMI07573.1"/>
    </source>
</evidence>
<comment type="caution">
    <text evidence="2">The sequence shown here is derived from an EMBL/GenBank/DDBJ whole genome shotgun (WGS) entry which is preliminary data.</text>
</comment>
<evidence type="ECO:0000313" key="3">
    <source>
        <dbReference type="Proteomes" id="UP001165160"/>
    </source>
</evidence>
<reference evidence="3" key="1">
    <citation type="journal article" date="2023" name="Commun. Biol.">
        <title>Genome analysis of Parmales, the sister group of diatoms, reveals the evolutionary specialization of diatoms from phago-mixotrophs to photoautotrophs.</title>
        <authorList>
            <person name="Ban H."/>
            <person name="Sato S."/>
            <person name="Yoshikawa S."/>
            <person name="Yamada K."/>
            <person name="Nakamura Y."/>
            <person name="Ichinomiya M."/>
            <person name="Sato N."/>
            <person name="Blanc-Mathieu R."/>
            <person name="Endo H."/>
            <person name="Kuwata A."/>
            <person name="Ogata H."/>
        </authorList>
    </citation>
    <scope>NUCLEOTIDE SEQUENCE [LARGE SCALE GENOMIC DNA]</scope>
    <source>
        <strain evidence="3">NIES 3699</strain>
    </source>
</reference>
<proteinExistence type="predicted"/>
<evidence type="ECO:0000256" key="1">
    <source>
        <dbReference type="SAM" id="MobiDB-lite"/>
    </source>
</evidence>
<organism evidence="2 3">
    <name type="scientific">Triparma verrucosa</name>
    <dbReference type="NCBI Taxonomy" id="1606542"/>
    <lineage>
        <taxon>Eukaryota</taxon>
        <taxon>Sar</taxon>
        <taxon>Stramenopiles</taxon>
        <taxon>Ochrophyta</taxon>
        <taxon>Bolidophyceae</taxon>
        <taxon>Parmales</taxon>
        <taxon>Triparmaceae</taxon>
        <taxon>Triparma</taxon>
    </lineage>
</organism>
<keyword evidence="3" id="KW-1185">Reference proteome</keyword>
<accession>A0A9W7CKM7</accession>
<gene>
    <name evidence="2" type="ORF">TrVE_jg1758</name>
</gene>
<dbReference type="Proteomes" id="UP001165160">
    <property type="component" value="Unassembled WGS sequence"/>
</dbReference>
<dbReference type="AlphaFoldDB" id="A0A9W7CKM7"/>
<feature type="compositionally biased region" description="Pro residues" evidence="1">
    <location>
        <begin position="1"/>
        <end position="19"/>
    </location>
</feature>
<dbReference type="EMBL" id="BRXX01000366">
    <property type="protein sequence ID" value="GMI07573.1"/>
    <property type="molecule type" value="Genomic_DNA"/>
</dbReference>